<dbReference type="SUPFAM" id="SSF46894">
    <property type="entry name" value="C-terminal effector domain of the bipartite response regulators"/>
    <property type="match status" value="1"/>
</dbReference>
<dbReference type="CDD" id="cd06170">
    <property type="entry name" value="LuxR_C_like"/>
    <property type="match status" value="1"/>
</dbReference>
<dbReference type="CDD" id="cd17535">
    <property type="entry name" value="REC_NarL-like"/>
    <property type="match status" value="1"/>
</dbReference>
<name>A0A3N4D1F8_9ACTN</name>
<evidence type="ECO:0000313" key="9">
    <source>
        <dbReference type="EMBL" id="VEH70958.1"/>
    </source>
</evidence>
<dbReference type="InterPro" id="IPR000792">
    <property type="entry name" value="Tscrpt_reg_LuxR_C"/>
</dbReference>
<dbReference type="PROSITE" id="PS00622">
    <property type="entry name" value="HTH_LUXR_1"/>
    <property type="match status" value="1"/>
</dbReference>
<dbReference type="SUPFAM" id="SSF52172">
    <property type="entry name" value="CheY-like"/>
    <property type="match status" value="1"/>
</dbReference>
<dbReference type="PROSITE" id="PS50110">
    <property type="entry name" value="RESPONSE_REGULATORY"/>
    <property type="match status" value="1"/>
</dbReference>
<organism evidence="9 10">
    <name type="scientific">Arachnia propionica</name>
    <dbReference type="NCBI Taxonomy" id="1750"/>
    <lineage>
        <taxon>Bacteria</taxon>
        <taxon>Bacillati</taxon>
        <taxon>Actinomycetota</taxon>
        <taxon>Actinomycetes</taxon>
        <taxon>Propionibacteriales</taxon>
        <taxon>Propionibacteriaceae</taxon>
        <taxon>Arachnia</taxon>
    </lineage>
</organism>
<dbReference type="PROSITE" id="PS50043">
    <property type="entry name" value="HTH_LUXR_2"/>
    <property type="match status" value="1"/>
</dbReference>
<dbReference type="PANTHER" id="PTHR43214:SF24">
    <property type="entry name" value="TRANSCRIPTIONAL REGULATORY PROTEIN NARL-RELATED"/>
    <property type="match status" value="1"/>
</dbReference>
<dbReference type="InterPro" id="IPR058245">
    <property type="entry name" value="NreC/VraR/RcsB-like_REC"/>
</dbReference>
<evidence type="ECO:0000313" key="8">
    <source>
        <dbReference type="EMBL" id="QUC11903.1"/>
    </source>
</evidence>
<accession>A0A3N4D1F8</accession>
<proteinExistence type="predicted"/>
<dbReference type="EMBL" id="CP072385">
    <property type="protein sequence ID" value="QUC11903.1"/>
    <property type="molecule type" value="Genomic_DNA"/>
</dbReference>
<dbReference type="EMBL" id="LR134406">
    <property type="protein sequence ID" value="VEH70958.1"/>
    <property type="molecule type" value="Genomic_DNA"/>
</dbReference>
<dbReference type="InterPro" id="IPR011006">
    <property type="entry name" value="CheY-like_superfamily"/>
</dbReference>
<dbReference type="Pfam" id="PF00072">
    <property type="entry name" value="Response_reg"/>
    <property type="match status" value="1"/>
</dbReference>
<feature type="domain" description="HTH luxR-type" evidence="6">
    <location>
        <begin position="147"/>
        <end position="212"/>
    </location>
</feature>
<keyword evidence="2" id="KW-0805">Transcription regulation</keyword>
<evidence type="ECO:0000256" key="5">
    <source>
        <dbReference type="PROSITE-ProRule" id="PRU00169"/>
    </source>
</evidence>
<gene>
    <name evidence="9" type="primary">vraR_12</name>
    <name evidence="8" type="ORF">J5A53_04205</name>
    <name evidence="9" type="ORF">NCTC12967_02267</name>
</gene>
<protein>
    <submittedName>
        <fullName evidence="9">Response regulator protein vraR</fullName>
    </submittedName>
    <submittedName>
        <fullName evidence="8">Response regulator transcription factor</fullName>
    </submittedName>
</protein>
<dbReference type="GO" id="GO:0000160">
    <property type="term" value="P:phosphorelay signal transduction system"/>
    <property type="evidence" value="ECO:0007669"/>
    <property type="project" value="InterPro"/>
</dbReference>
<dbReference type="SMART" id="SM00448">
    <property type="entry name" value="REC"/>
    <property type="match status" value="1"/>
</dbReference>
<evidence type="ECO:0000259" key="6">
    <source>
        <dbReference type="PROSITE" id="PS50043"/>
    </source>
</evidence>
<dbReference type="GO" id="GO:0003677">
    <property type="term" value="F:DNA binding"/>
    <property type="evidence" value="ECO:0007669"/>
    <property type="project" value="UniProtKB-KW"/>
</dbReference>
<dbReference type="SMART" id="SM00421">
    <property type="entry name" value="HTH_LUXR"/>
    <property type="match status" value="1"/>
</dbReference>
<dbReference type="InterPro" id="IPR001789">
    <property type="entry name" value="Sig_transdc_resp-reg_receiver"/>
</dbReference>
<dbReference type="GeneID" id="64407711"/>
<keyword evidence="3" id="KW-0238">DNA-binding</keyword>
<keyword evidence="10" id="KW-1185">Reference proteome</keyword>
<feature type="modified residue" description="4-aspartylphosphate" evidence="5">
    <location>
        <position position="58"/>
    </location>
</feature>
<dbReference type="InterPro" id="IPR016032">
    <property type="entry name" value="Sig_transdc_resp-reg_C-effctor"/>
</dbReference>
<reference evidence="8" key="2">
    <citation type="submission" date="2021-03" db="EMBL/GenBank/DDBJ databases">
        <title>Human Oral Microbial Genomes.</title>
        <authorList>
            <person name="Johnston C.D."/>
            <person name="Chen T."/>
            <person name="Dewhirst F.E."/>
        </authorList>
    </citation>
    <scope>NUCLEOTIDE SEQUENCE</scope>
    <source>
        <strain evidence="8">F0714</strain>
    </source>
</reference>
<dbReference type="Proteomes" id="UP000273044">
    <property type="component" value="Chromosome"/>
</dbReference>
<feature type="domain" description="Response regulatory" evidence="7">
    <location>
        <begin position="7"/>
        <end position="123"/>
    </location>
</feature>
<evidence type="ECO:0000256" key="3">
    <source>
        <dbReference type="ARBA" id="ARBA00023125"/>
    </source>
</evidence>
<evidence type="ECO:0000259" key="7">
    <source>
        <dbReference type="PROSITE" id="PS50110"/>
    </source>
</evidence>
<keyword evidence="1 5" id="KW-0597">Phosphoprotein</keyword>
<dbReference type="OrthoDB" id="9808843at2"/>
<sequence length="216" mass="23617">MNEAEIRVLIAEDHDQVRARIQRIVDAMPGIVVVGAAANGLTAVSTAKRLDPDVILMDISMPVLDGIHATRQIVDLGLRARVIALTSLEDDYTFHDALRAGVAGFLLKTSSRGEIMHAIQQVHLGESMLSPSLITRVLTNYERGHRPSKAISELPEKDQELLRLIAQGLSNLEIAEELSLSPATVKSYVSRLLTKLGARDRAQLVILAYQNGLVEN</sequence>
<evidence type="ECO:0000256" key="2">
    <source>
        <dbReference type="ARBA" id="ARBA00023015"/>
    </source>
</evidence>
<keyword evidence="4" id="KW-0804">Transcription</keyword>
<dbReference type="RefSeq" id="WP_014847318.1">
    <property type="nucleotide sequence ID" value="NZ_CAURRE010000135.1"/>
</dbReference>
<reference evidence="9 10" key="1">
    <citation type="submission" date="2018-12" db="EMBL/GenBank/DDBJ databases">
        <authorList>
            <consortium name="Pathogen Informatics"/>
        </authorList>
    </citation>
    <scope>NUCLEOTIDE SEQUENCE [LARGE SCALE GENOMIC DNA]</scope>
    <source>
        <strain evidence="9 10">NCTC12967</strain>
    </source>
</reference>
<evidence type="ECO:0000256" key="4">
    <source>
        <dbReference type="ARBA" id="ARBA00023163"/>
    </source>
</evidence>
<dbReference type="Proteomes" id="UP000677180">
    <property type="component" value="Chromosome"/>
</dbReference>
<dbReference type="Pfam" id="PF00196">
    <property type="entry name" value="GerE"/>
    <property type="match status" value="1"/>
</dbReference>
<dbReference type="GO" id="GO:0006355">
    <property type="term" value="P:regulation of DNA-templated transcription"/>
    <property type="evidence" value="ECO:0007669"/>
    <property type="project" value="InterPro"/>
</dbReference>
<dbReference type="PRINTS" id="PR00038">
    <property type="entry name" value="HTHLUXR"/>
</dbReference>
<evidence type="ECO:0000256" key="1">
    <source>
        <dbReference type="ARBA" id="ARBA00022553"/>
    </source>
</evidence>
<evidence type="ECO:0000313" key="10">
    <source>
        <dbReference type="Proteomes" id="UP000273044"/>
    </source>
</evidence>
<dbReference type="PANTHER" id="PTHR43214">
    <property type="entry name" value="TWO-COMPONENT RESPONSE REGULATOR"/>
    <property type="match status" value="1"/>
</dbReference>
<dbReference type="AlphaFoldDB" id="A0A3N4D1F8"/>
<dbReference type="Gene3D" id="3.40.50.2300">
    <property type="match status" value="1"/>
</dbReference>
<dbReference type="InterPro" id="IPR039420">
    <property type="entry name" value="WalR-like"/>
</dbReference>